<feature type="compositionally biased region" description="Low complexity" evidence="1">
    <location>
        <begin position="252"/>
        <end position="264"/>
    </location>
</feature>
<feature type="compositionally biased region" description="Basic and acidic residues" evidence="1">
    <location>
        <begin position="1"/>
        <end position="11"/>
    </location>
</feature>
<accession>A0A6J5NGJ6</accession>
<evidence type="ECO:0008006" key="3">
    <source>
        <dbReference type="Google" id="ProtNLM"/>
    </source>
</evidence>
<gene>
    <name evidence="2" type="ORF">UFOVP703_39</name>
</gene>
<evidence type="ECO:0000256" key="1">
    <source>
        <dbReference type="SAM" id="MobiDB-lite"/>
    </source>
</evidence>
<evidence type="ECO:0000313" key="2">
    <source>
        <dbReference type="EMBL" id="CAB4158890.1"/>
    </source>
</evidence>
<reference evidence="2" key="1">
    <citation type="submission" date="2020-04" db="EMBL/GenBank/DDBJ databases">
        <authorList>
            <person name="Chiriac C."/>
            <person name="Salcher M."/>
            <person name="Ghai R."/>
            <person name="Kavagutti S V."/>
        </authorList>
    </citation>
    <scope>NUCLEOTIDE SEQUENCE</scope>
</reference>
<feature type="region of interest" description="Disordered" evidence="1">
    <location>
        <begin position="1"/>
        <end position="29"/>
    </location>
</feature>
<name>A0A6J5NGJ6_9CAUD</name>
<dbReference type="EMBL" id="LR796673">
    <property type="protein sequence ID" value="CAB4158890.1"/>
    <property type="molecule type" value="Genomic_DNA"/>
</dbReference>
<feature type="region of interest" description="Disordered" evidence="1">
    <location>
        <begin position="226"/>
        <end position="264"/>
    </location>
</feature>
<protein>
    <recommendedName>
        <fullName evidence="3">Terminase small subunit</fullName>
    </recommendedName>
</protein>
<organism evidence="2">
    <name type="scientific">uncultured Caudovirales phage</name>
    <dbReference type="NCBI Taxonomy" id="2100421"/>
    <lineage>
        <taxon>Viruses</taxon>
        <taxon>Duplodnaviria</taxon>
        <taxon>Heunggongvirae</taxon>
        <taxon>Uroviricota</taxon>
        <taxon>Caudoviricetes</taxon>
        <taxon>Peduoviridae</taxon>
        <taxon>Maltschvirus</taxon>
        <taxon>Maltschvirus maltsch</taxon>
    </lineage>
</organism>
<sequence>MPKKPSSDKHLPASKGSARTRPGPGGTDWARVRADHNTGRYTDEELSALHGLHQGSIKRRRLRDTKTDPTLWAKDRTAEVQRATQALLMQDQTVTAGGAASAVMAAALATRDVILLHRSDVRRARDVAMGLLDELAATTNNAEQLARMFEVCSRDLDPEQLAGLREQFKGLLKLHARASSVHKLTDALSKAQALERRAFGISDQDDPGKDDQRQLSDLERAARLTRILDRARQAKQAAEPAPGVDGHPPGQATPATATTPPRVH</sequence>
<proteinExistence type="predicted"/>